<protein>
    <submittedName>
        <fullName evidence="1">Uncharacterized protein</fullName>
    </submittedName>
</protein>
<proteinExistence type="predicted"/>
<comment type="caution">
    <text evidence="1">The sequence shown here is derived from an EMBL/GenBank/DDBJ whole genome shotgun (WGS) entry which is preliminary data.</text>
</comment>
<sequence>MNWSPRLGAVAVFRTGVRGARLVPRKFRRPQNLFDLHRCAKTTTIFRHWVGVGGLKAIFSLWPGIDKIRHWLEGPIHVVSVQKGPVLKGLEEKSGLRIEELIGSRNRGGQVRIKFETADTVKTKATGVTKGLSENNPKLSFKR</sequence>
<dbReference type="EMBL" id="BGPR01236057">
    <property type="protein sequence ID" value="GBL93136.1"/>
    <property type="molecule type" value="Genomic_DNA"/>
</dbReference>
<evidence type="ECO:0000313" key="1">
    <source>
        <dbReference type="EMBL" id="GBL93136.1"/>
    </source>
</evidence>
<organism evidence="1 2">
    <name type="scientific">Araneus ventricosus</name>
    <name type="common">Orbweaver spider</name>
    <name type="synonym">Epeira ventricosa</name>
    <dbReference type="NCBI Taxonomy" id="182803"/>
    <lineage>
        <taxon>Eukaryota</taxon>
        <taxon>Metazoa</taxon>
        <taxon>Ecdysozoa</taxon>
        <taxon>Arthropoda</taxon>
        <taxon>Chelicerata</taxon>
        <taxon>Arachnida</taxon>
        <taxon>Araneae</taxon>
        <taxon>Araneomorphae</taxon>
        <taxon>Entelegynae</taxon>
        <taxon>Araneoidea</taxon>
        <taxon>Araneidae</taxon>
        <taxon>Araneus</taxon>
    </lineage>
</organism>
<evidence type="ECO:0000313" key="2">
    <source>
        <dbReference type="Proteomes" id="UP000499080"/>
    </source>
</evidence>
<keyword evidence="2" id="KW-1185">Reference proteome</keyword>
<name>A0A4Y2BPC6_ARAVE</name>
<gene>
    <name evidence="1" type="ORF">AVEN_202944_1</name>
</gene>
<dbReference type="AlphaFoldDB" id="A0A4Y2BPC6"/>
<dbReference type="Proteomes" id="UP000499080">
    <property type="component" value="Unassembled WGS sequence"/>
</dbReference>
<reference evidence="1 2" key="1">
    <citation type="journal article" date="2019" name="Sci. Rep.">
        <title>Orb-weaving spider Araneus ventricosus genome elucidates the spidroin gene catalogue.</title>
        <authorList>
            <person name="Kono N."/>
            <person name="Nakamura H."/>
            <person name="Ohtoshi R."/>
            <person name="Moran D.A.P."/>
            <person name="Shinohara A."/>
            <person name="Yoshida Y."/>
            <person name="Fujiwara M."/>
            <person name="Mori M."/>
            <person name="Tomita M."/>
            <person name="Arakawa K."/>
        </authorList>
    </citation>
    <scope>NUCLEOTIDE SEQUENCE [LARGE SCALE GENOMIC DNA]</scope>
</reference>
<accession>A0A4Y2BPC6</accession>